<sequence length="114" mass="12708">MSRAVLPWGGEVSRRGTFSAAAPGSAAPRASRAPDACRCHCSGQTGLRYEPTDESPALRMSGPWTDPPAGWTRRGARAERRPAPDRSRWTRSRAGVKRKTRFLRENRWHRGARP</sequence>
<feature type="compositionally biased region" description="Basic residues" evidence="1">
    <location>
        <begin position="89"/>
        <end position="101"/>
    </location>
</feature>
<organism evidence="2 3">
    <name type="scientific">Methylorubrum extorquens</name>
    <name type="common">Methylobacterium dichloromethanicum</name>
    <name type="synonym">Methylobacterium extorquens</name>
    <dbReference type="NCBI Taxonomy" id="408"/>
    <lineage>
        <taxon>Bacteria</taxon>
        <taxon>Pseudomonadati</taxon>
        <taxon>Pseudomonadota</taxon>
        <taxon>Alphaproteobacteria</taxon>
        <taxon>Hyphomicrobiales</taxon>
        <taxon>Methylobacteriaceae</taxon>
        <taxon>Methylorubrum</taxon>
    </lineage>
</organism>
<accession>A0A2N9AWK5</accession>
<feature type="region of interest" description="Disordered" evidence="1">
    <location>
        <begin position="1"/>
        <end position="114"/>
    </location>
</feature>
<evidence type="ECO:0000313" key="3">
    <source>
        <dbReference type="Proteomes" id="UP000233769"/>
    </source>
</evidence>
<protein>
    <submittedName>
        <fullName evidence="2">Uncharacterized protein</fullName>
    </submittedName>
</protein>
<dbReference type="AlphaFoldDB" id="A0A2N9AWK5"/>
<evidence type="ECO:0000313" key="2">
    <source>
        <dbReference type="EMBL" id="SOR31715.1"/>
    </source>
</evidence>
<dbReference type="Proteomes" id="UP000233769">
    <property type="component" value="Chromosome tk0001"/>
</dbReference>
<reference evidence="3" key="1">
    <citation type="submission" date="2017-10" db="EMBL/GenBank/DDBJ databases">
        <authorList>
            <person name="Regsiter A."/>
            <person name="William W."/>
        </authorList>
    </citation>
    <scope>NUCLEOTIDE SEQUENCE [LARGE SCALE GENOMIC DNA]</scope>
</reference>
<name>A0A2N9AWK5_METEX</name>
<dbReference type="EMBL" id="LT962688">
    <property type="protein sequence ID" value="SOR31715.1"/>
    <property type="molecule type" value="Genomic_DNA"/>
</dbReference>
<gene>
    <name evidence="2" type="ORF">TK0001_5130</name>
</gene>
<evidence type="ECO:0000256" key="1">
    <source>
        <dbReference type="SAM" id="MobiDB-lite"/>
    </source>
</evidence>
<proteinExistence type="predicted"/>
<feature type="compositionally biased region" description="Low complexity" evidence="1">
    <location>
        <begin position="19"/>
        <end position="36"/>
    </location>
</feature>
<feature type="compositionally biased region" description="Basic and acidic residues" evidence="1">
    <location>
        <begin position="76"/>
        <end position="88"/>
    </location>
</feature>